<comment type="caution">
    <text evidence="1">The sequence shown here is derived from an EMBL/GenBank/DDBJ whole genome shotgun (WGS) entry which is preliminary data.</text>
</comment>
<protein>
    <submittedName>
        <fullName evidence="1">Uncharacterized protein</fullName>
    </submittedName>
</protein>
<name>A0A4C1ZYJ1_EUMVA</name>
<reference evidence="1 2" key="1">
    <citation type="journal article" date="2019" name="Commun. Biol.">
        <title>The bagworm genome reveals a unique fibroin gene that provides high tensile strength.</title>
        <authorList>
            <person name="Kono N."/>
            <person name="Nakamura H."/>
            <person name="Ohtoshi R."/>
            <person name="Tomita M."/>
            <person name="Numata K."/>
            <person name="Arakawa K."/>
        </authorList>
    </citation>
    <scope>NUCLEOTIDE SEQUENCE [LARGE SCALE GENOMIC DNA]</scope>
</reference>
<organism evidence="1 2">
    <name type="scientific">Eumeta variegata</name>
    <name type="common">Bagworm moth</name>
    <name type="synonym">Eumeta japonica</name>
    <dbReference type="NCBI Taxonomy" id="151549"/>
    <lineage>
        <taxon>Eukaryota</taxon>
        <taxon>Metazoa</taxon>
        <taxon>Ecdysozoa</taxon>
        <taxon>Arthropoda</taxon>
        <taxon>Hexapoda</taxon>
        <taxon>Insecta</taxon>
        <taxon>Pterygota</taxon>
        <taxon>Neoptera</taxon>
        <taxon>Endopterygota</taxon>
        <taxon>Lepidoptera</taxon>
        <taxon>Glossata</taxon>
        <taxon>Ditrysia</taxon>
        <taxon>Tineoidea</taxon>
        <taxon>Psychidae</taxon>
        <taxon>Oiketicinae</taxon>
        <taxon>Eumeta</taxon>
    </lineage>
</organism>
<accession>A0A4C1ZYJ1</accession>
<evidence type="ECO:0000313" key="1">
    <source>
        <dbReference type="EMBL" id="GBP91933.1"/>
    </source>
</evidence>
<sequence>MAAMVKVELEDEDAVTYRESRVQVGHAHLQDSVTDVVWNFKEENDLVLKIEEDVPDEVTIKQELDIKPTVVQPKTLSCPLPPVTSVFSHYNLIAQQSLAWLRTAFGDEAPCKTVVLHEFKHGRVILSDEFHGGPQSIAVNNMNIDAVLRMIDTDRHVIYHEIPPSLGIGMN</sequence>
<dbReference type="OrthoDB" id="10017160at2759"/>
<keyword evidence="2" id="KW-1185">Reference proteome</keyword>
<gene>
    <name evidence="1" type="ORF">EVAR_103582_1</name>
</gene>
<evidence type="ECO:0000313" key="2">
    <source>
        <dbReference type="Proteomes" id="UP000299102"/>
    </source>
</evidence>
<dbReference type="AlphaFoldDB" id="A0A4C1ZYJ1"/>
<dbReference type="Proteomes" id="UP000299102">
    <property type="component" value="Unassembled WGS sequence"/>
</dbReference>
<proteinExistence type="predicted"/>
<dbReference type="EMBL" id="BGZK01002224">
    <property type="protein sequence ID" value="GBP91933.1"/>
    <property type="molecule type" value="Genomic_DNA"/>
</dbReference>